<evidence type="ECO:0000313" key="3">
    <source>
        <dbReference type="Proteomes" id="UP000714380"/>
    </source>
</evidence>
<dbReference type="SUPFAM" id="SSF141868">
    <property type="entry name" value="EAL domain-like"/>
    <property type="match status" value="1"/>
</dbReference>
<dbReference type="SMART" id="SM00052">
    <property type="entry name" value="EAL"/>
    <property type="match status" value="1"/>
</dbReference>
<protein>
    <submittedName>
        <fullName evidence="2">EAL domain-containing protein</fullName>
    </submittedName>
</protein>
<sequence>MALMHFLQPGIMEFSPNHDGISLLILSTCQEQLETVRLWLDHHKDELFLPAHFLLMDEDHQWQTHELITGENLPWQAAVVIVDSLCDQRRHWLQELQQAVPTILISSKDHYNQLPYAFQWLSLSDVDRTRLFRSLRPLHLSLRDDLPPTLERNDFLSQLRQRLSAAPRPLYLQVIQCRWLQDAQRSGWRHLQSVQREFERSIRLRAPETSLVGRILDDQLIIASDNYYDLQADWLPHHPDDDLRPWIVYHSAPLQLEDISSLSAVLQEGIQQIARERLVQEAQFEWRTHERSLSLFDGLHLALQREEFYLEYQPQFDSHSGSWVGAEALMRWRHPSLGVIPPTVFIREAEAAGLIQALGQWALRETAATWKRIREQTGESVRLAVNVSFPEVADPWYAEQVMEILNQAGMPPQFLELELTETAMMQDASVSMLNLRHLKAQGIHIVLDDFGTGFSSLSHLSDLPLTGIKLDRAFVSPLPDNGPQTHIVTSMLELAKRLNLETTAEGVEDIACLELVRKLGCDRIQGYIYAQPLALDELISRAREGFHPPQDFQQGSLF</sequence>
<name>A0ABS7ZMZ6_9GAMM</name>
<comment type="caution">
    <text evidence="2">The sequence shown here is derived from an EMBL/GenBank/DDBJ whole genome shotgun (WGS) entry which is preliminary data.</text>
</comment>
<dbReference type="InterPro" id="IPR035919">
    <property type="entry name" value="EAL_sf"/>
</dbReference>
<dbReference type="PANTHER" id="PTHR33121:SF70">
    <property type="entry name" value="SIGNALING PROTEIN YKOW"/>
    <property type="match status" value="1"/>
</dbReference>
<dbReference type="Gene3D" id="3.20.20.450">
    <property type="entry name" value="EAL domain"/>
    <property type="match status" value="1"/>
</dbReference>
<evidence type="ECO:0000313" key="2">
    <source>
        <dbReference type="EMBL" id="MCA6063086.1"/>
    </source>
</evidence>
<accession>A0ABS7ZMZ6</accession>
<dbReference type="Pfam" id="PF00563">
    <property type="entry name" value="EAL"/>
    <property type="match status" value="1"/>
</dbReference>
<dbReference type="CDD" id="cd01948">
    <property type="entry name" value="EAL"/>
    <property type="match status" value="1"/>
</dbReference>
<reference evidence="2 3" key="1">
    <citation type="submission" date="2020-12" db="EMBL/GenBank/DDBJ databases">
        <title>Novel Thalassolituus-related marine hydrocarbonoclastic bacteria mediated algae-derived hydrocarbons mineralization in twilight zone of the northern South China Sea.</title>
        <authorList>
            <person name="Dong C."/>
        </authorList>
    </citation>
    <scope>NUCLEOTIDE SEQUENCE [LARGE SCALE GENOMIC DNA]</scope>
    <source>
        <strain evidence="2 3">IMCC1826</strain>
    </source>
</reference>
<dbReference type="EMBL" id="JAEDAH010000024">
    <property type="protein sequence ID" value="MCA6063086.1"/>
    <property type="molecule type" value="Genomic_DNA"/>
</dbReference>
<dbReference type="Proteomes" id="UP000714380">
    <property type="component" value="Unassembled WGS sequence"/>
</dbReference>
<keyword evidence="3" id="KW-1185">Reference proteome</keyword>
<feature type="domain" description="EAL" evidence="1">
    <location>
        <begin position="292"/>
        <end position="546"/>
    </location>
</feature>
<organism evidence="2 3">
    <name type="scientific">Thalassolituus marinus</name>
    <dbReference type="NCBI Taxonomy" id="671053"/>
    <lineage>
        <taxon>Bacteria</taxon>
        <taxon>Pseudomonadati</taxon>
        <taxon>Pseudomonadota</taxon>
        <taxon>Gammaproteobacteria</taxon>
        <taxon>Oceanospirillales</taxon>
        <taxon>Oceanospirillaceae</taxon>
        <taxon>Thalassolituus</taxon>
    </lineage>
</organism>
<dbReference type="InterPro" id="IPR001633">
    <property type="entry name" value="EAL_dom"/>
</dbReference>
<gene>
    <name evidence="2" type="ORF">I9W95_05635</name>
</gene>
<evidence type="ECO:0000259" key="1">
    <source>
        <dbReference type="PROSITE" id="PS50883"/>
    </source>
</evidence>
<dbReference type="PANTHER" id="PTHR33121">
    <property type="entry name" value="CYCLIC DI-GMP PHOSPHODIESTERASE PDEF"/>
    <property type="match status" value="1"/>
</dbReference>
<proteinExistence type="predicted"/>
<dbReference type="RefSeq" id="WP_225672735.1">
    <property type="nucleotide sequence ID" value="NZ_JAEDAH010000024.1"/>
</dbReference>
<dbReference type="PROSITE" id="PS50883">
    <property type="entry name" value="EAL"/>
    <property type="match status" value="1"/>
</dbReference>
<dbReference type="InterPro" id="IPR050706">
    <property type="entry name" value="Cyclic-di-GMP_PDE-like"/>
</dbReference>